<gene>
    <name evidence="2" type="ORF">NQ314_005159</name>
</gene>
<evidence type="ECO:0000256" key="1">
    <source>
        <dbReference type="SAM" id="MobiDB-lite"/>
    </source>
</evidence>
<reference evidence="2" key="1">
    <citation type="journal article" date="2023" name="Insect Mol. Biol.">
        <title>Genome sequencing provides insights into the evolution of gene families encoding plant cell wall-degrading enzymes in longhorned beetles.</title>
        <authorList>
            <person name="Shin N.R."/>
            <person name="Okamura Y."/>
            <person name="Kirsch R."/>
            <person name="Pauchet Y."/>
        </authorList>
    </citation>
    <scope>NUCLEOTIDE SEQUENCE</scope>
    <source>
        <strain evidence="2">RBIC_L_NR</strain>
    </source>
</reference>
<dbReference type="EMBL" id="JANEYF010001448">
    <property type="protein sequence ID" value="KAJ8964076.1"/>
    <property type="molecule type" value="Genomic_DNA"/>
</dbReference>
<dbReference type="AlphaFoldDB" id="A0AAV8ZKI4"/>
<organism evidence="2 3">
    <name type="scientific">Rhamnusium bicolor</name>
    <dbReference type="NCBI Taxonomy" id="1586634"/>
    <lineage>
        <taxon>Eukaryota</taxon>
        <taxon>Metazoa</taxon>
        <taxon>Ecdysozoa</taxon>
        <taxon>Arthropoda</taxon>
        <taxon>Hexapoda</taxon>
        <taxon>Insecta</taxon>
        <taxon>Pterygota</taxon>
        <taxon>Neoptera</taxon>
        <taxon>Endopterygota</taxon>
        <taxon>Coleoptera</taxon>
        <taxon>Polyphaga</taxon>
        <taxon>Cucujiformia</taxon>
        <taxon>Chrysomeloidea</taxon>
        <taxon>Cerambycidae</taxon>
        <taxon>Lepturinae</taxon>
        <taxon>Rhagiini</taxon>
        <taxon>Rhamnusium</taxon>
    </lineage>
</organism>
<name>A0AAV8ZKI4_9CUCU</name>
<comment type="caution">
    <text evidence="2">The sequence shown here is derived from an EMBL/GenBank/DDBJ whole genome shotgun (WGS) entry which is preliminary data.</text>
</comment>
<feature type="compositionally biased region" description="Low complexity" evidence="1">
    <location>
        <begin position="53"/>
        <end position="66"/>
    </location>
</feature>
<proteinExistence type="predicted"/>
<dbReference type="Proteomes" id="UP001162156">
    <property type="component" value="Unassembled WGS sequence"/>
</dbReference>
<sequence length="104" mass="11174">MCAKLLTTVCPLGPTGRNGGNNFEGEIADLNVSVMSPQLAPLNSSVSTHHASRPSSSQSTYSMTTSPRKRKKVNRDIKELITSATSTLHNLTSSEPSVNLLFEQ</sequence>
<evidence type="ECO:0000313" key="2">
    <source>
        <dbReference type="EMBL" id="KAJ8964076.1"/>
    </source>
</evidence>
<accession>A0AAV8ZKI4</accession>
<keyword evidence="3" id="KW-1185">Reference proteome</keyword>
<protein>
    <submittedName>
        <fullName evidence="2">Uncharacterized protein</fullName>
    </submittedName>
</protein>
<feature type="region of interest" description="Disordered" evidence="1">
    <location>
        <begin position="41"/>
        <end position="74"/>
    </location>
</feature>
<evidence type="ECO:0000313" key="3">
    <source>
        <dbReference type="Proteomes" id="UP001162156"/>
    </source>
</evidence>